<gene>
    <name evidence="2" type="ORF">IAA97_01375</name>
</gene>
<comment type="caution">
    <text evidence="2">The sequence shown here is derived from an EMBL/GenBank/DDBJ whole genome shotgun (WGS) entry which is preliminary data.</text>
</comment>
<dbReference type="AlphaFoldDB" id="A0A9D9DY40"/>
<accession>A0A9D9DY40</accession>
<dbReference type="InterPro" id="IPR025272">
    <property type="entry name" value="SocA_Panacea"/>
</dbReference>
<protein>
    <submittedName>
        <fullName evidence="2">DUF4065 domain-containing protein</fullName>
    </submittedName>
</protein>
<proteinExistence type="predicted"/>
<evidence type="ECO:0000259" key="1">
    <source>
        <dbReference type="Pfam" id="PF13274"/>
    </source>
</evidence>
<dbReference type="EMBL" id="JADIMT010000023">
    <property type="protein sequence ID" value="MBO8435618.1"/>
    <property type="molecule type" value="Genomic_DNA"/>
</dbReference>
<organism evidence="2 3">
    <name type="scientific">Candidatus Ornithospirochaeta stercoripullorum</name>
    <dbReference type="NCBI Taxonomy" id="2840899"/>
    <lineage>
        <taxon>Bacteria</taxon>
        <taxon>Pseudomonadati</taxon>
        <taxon>Spirochaetota</taxon>
        <taxon>Spirochaetia</taxon>
        <taxon>Spirochaetales</taxon>
        <taxon>Spirochaetaceae</taxon>
        <taxon>Spirochaetaceae incertae sedis</taxon>
        <taxon>Candidatus Ornithospirochaeta</taxon>
    </lineage>
</organism>
<name>A0A9D9DY40_9SPIO</name>
<dbReference type="Proteomes" id="UP000823615">
    <property type="component" value="Unassembled WGS sequence"/>
</dbReference>
<sequence>MLRASDIADFFIALGNAEHEDPMTNLRINKLLYFAQGWSLQRLKRKLFDEPIKAWKYGPVVGVIYNKYKEYGRNIITECSQEFDISVFSADEIQLLLDVYNKYRDISTSRLVEKSHEANTPWARVYKEGEDNKTIPISLISEYFNNHFPLKKSVVIPDNIEIIGRINPKTGHTILPAEEDEGDDAYEDLV</sequence>
<reference evidence="2" key="1">
    <citation type="submission" date="2020-10" db="EMBL/GenBank/DDBJ databases">
        <authorList>
            <person name="Gilroy R."/>
        </authorList>
    </citation>
    <scope>NUCLEOTIDE SEQUENCE</scope>
    <source>
        <strain evidence="2">7293</strain>
    </source>
</reference>
<dbReference type="Pfam" id="PF13274">
    <property type="entry name" value="SocA_Panacea"/>
    <property type="match status" value="1"/>
</dbReference>
<feature type="domain" description="Antitoxin SocA-like Panacea" evidence="1">
    <location>
        <begin position="28"/>
        <end position="122"/>
    </location>
</feature>
<evidence type="ECO:0000313" key="3">
    <source>
        <dbReference type="Proteomes" id="UP000823615"/>
    </source>
</evidence>
<reference evidence="2" key="2">
    <citation type="journal article" date="2021" name="PeerJ">
        <title>Extensive microbial diversity within the chicken gut microbiome revealed by metagenomics and culture.</title>
        <authorList>
            <person name="Gilroy R."/>
            <person name="Ravi A."/>
            <person name="Getino M."/>
            <person name="Pursley I."/>
            <person name="Horton D.L."/>
            <person name="Alikhan N.F."/>
            <person name="Baker D."/>
            <person name="Gharbi K."/>
            <person name="Hall N."/>
            <person name="Watson M."/>
            <person name="Adriaenssens E.M."/>
            <person name="Foster-Nyarko E."/>
            <person name="Jarju S."/>
            <person name="Secka A."/>
            <person name="Antonio M."/>
            <person name="Oren A."/>
            <person name="Chaudhuri R.R."/>
            <person name="La Ragione R."/>
            <person name="Hildebrand F."/>
            <person name="Pallen M.J."/>
        </authorList>
    </citation>
    <scope>NUCLEOTIDE SEQUENCE</scope>
    <source>
        <strain evidence="2">7293</strain>
    </source>
</reference>
<evidence type="ECO:0000313" key="2">
    <source>
        <dbReference type="EMBL" id="MBO8435618.1"/>
    </source>
</evidence>